<dbReference type="Proteomes" id="UP000037510">
    <property type="component" value="Unassembled WGS sequence"/>
</dbReference>
<dbReference type="AlphaFoldDB" id="A0A0L7LTZ0"/>
<keyword evidence="6" id="KW-1185">Reference proteome</keyword>
<organism evidence="5 6">
    <name type="scientific">Operophtera brumata</name>
    <name type="common">Winter moth</name>
    <name type="synonym">Phalaena brumata</name>
    <dbReference type="NCBI Taxonomy" id="104452"/>
    <lineage>
        <taxon>Eukaryota</taxon>
        <taxon>Metazoa</taxon>
        <taxon>Ecdysozoa</taxon>
        <taxon>Arthropoda</taxon>
        <taxon>Hexapoda</taxon>
        <taxon>Insecta</taxon>
        <taxon>Pterygota</taxon>
        <taxon>Neoptera</taxon>
        <taxon>Endopterygota</taxon>
        <taxon>Lepidoptera</taxon>
        <taxon>Glossata</taxon>
        <taxon>Ditrysia</taxon>
        <taxon>Geometroidea</taxon>
        <taxon>Geometridae</taxon>
        <taxon>Larentiinae</taxon>
        <taxon>Operophtera</taxon>
    </lineage>
</organism>
<keyword evidence="2 3" id="KW-0175">Coiled coil</keyword>
<dbReference type="STRING" id="104452.A0A0L7LTZ0"/>
<protein>
    <recommendedName>
        <fullName evidence="7">Tropomyosin-2</fullName>
    </recommendedName>
</protein>
<accession>A0A0L7LTZ0</accession>
<dbReference type="PRINTS" id="PR00194">
    <property type="entry name" value="TROPOMYOSIN"/>
</dbReference>
<dbReference type="InterPro" id="IPR000533">
    <property type="entry name" value="Tropomyosin"/>
</dbReference>
<sequence length="624" mass="71479">MDAIKKKMQAMKLEKDNALDRAAMCEQQGKDASLRAEKAEEEARQLQKKIQTIENDLDQTQEALMQVNAKLEEKEKALQNQVTDSQYGRRRCAAGRSARRVVMSASAPHAHGRTPVRRRGHQHHPRHRGDRTPAPSSPPNPQLSKQVTLQTQTDDVVPCVNSASESQEVTRTNSDDALSNRNTIDFSSNIDEEIETNNNSVKDADSLESDDDFSFREERSAGDGAEFTFAPPETISDDDPETVELAKLRCTSECTEVLAERENRRRRRCADYPGLAFGSSIFSSDTMMKFALIKNELQNIKNTALRRQGTILDVLKKKMRQTKEEMEKYKDECEEYHKRLQVEIMRREEAESEVAALNRRIQLLEEDLERIRKALENRTNMEDDRVAILEAQLSQAKLIAEESDKKYEEVLENRSLTDEERMDALENQLKEARFLAEEADKKYDEVARKLAMVEADLERAEERAESGESKIVELEEELRVVGNNLKSLEVSEEKANQREEEYKNQIKTLTTRLKEATQREERNEGQVKLLDRQLKEAMATRDHVEDKIHSLSQKLTQAEARAEFAERSVQKLQKEVDRLEDDLIADKELFHDISGELDCALDNLGLQAEAPPTARVCDRCTCCH</sequence>
<comment type="caution">
    <text evidence="5">The sequence shown here is derived from an EMBL/GenBank/DDBJ whole genome shotgun (WGS) entry which is preliminary data.</text>
</comment>
<feature type="coiled-coil region" evidence="3">
    <location>
        <begin position="408"/>
        <end position="589"/>
    </location>
</feature>
<comment type="similarity">
    <text evidence="1">Belongs to the tropomyosin family.</text>
</comment>
<evidence type="ECO:0000256" key="4">
    <source>
        <dbReference type="SAM" id="MobiDB-lite"/>
    </source>
</evidence>
<reference evidence="5 6" key="1">
    <citation type="journal article" date="2015" name="Genome Biol. Evol.">
        <title>The genome of winter moth (Operophtera brumata) provides a genomic perspective on sexual dimorphism and phenology.</title>
        <authorList>
            <person name="Derks M.F."/>
            <person name="Smit S."/>
            <person name="Salis L."/>
            <person name="Schijlen E."/>
            <person name="Bossers A."/>
            <person name="Mateman C."/>
            <person name="Pijl A.S."/>
            <person name="de Ridder D."/>
            <person name="Groenen M.A."/>
            <person name="Visser M.E."/>
            <person name="Megens H.J."/>
        </authorList>
    </citation>
    <scope>NUCLEOTIDE SEQUENCE [LARGE SCALE GENOMIC DNA]</scope>
    <source>
        <strain evidence="5">WM2013NL</strain>
        <tissue evidence="5">Head and thorax</tissue>
    </source>
</reference>
<dbReference type="SUPFAM" id="SSF57997">
    <property type="entry name" value="Tropomyosin"/>
    <property type="match status" value="4"/>
</dbReference>
<evidence type="ECO:0008006" key="7">
    <source>
        <dbReference type="Google" id="ProtNLM"/>
    </source>
</evidence>
<feature type="compositionally biased region" description="Polar residues" evidence="4">
    <location>
        <begin position="161"/>
        <end position="189"/>
    </location>
</feature>
<evidence type="ECO:0000313" key="6">
    <source>
        <dbReference type="Proteomes" id="UP000037510"/>
    </source>
</evidence>
<dbReference type="Gene3D" id="1.20.5.170">
    <property type="match status" value="2"/>
</dbReference>
<dbReference type="EMBL" id="JTDY01000091">
    <property type="protein sequence ID" value="KOB78930.1"/>
    <property type="molecule type" value="Genomic_DNA"/>
</dbReference>
<evidence type="ECO:0000256" key="2">
    <source>
        <dbReference type="ARBA" id="ARBA00023054"/>
    </source>
</evidence>
<feature type="compositionally biased region" description="Basic residues" evidence="4">
    <location>
        <begin position="110"/>
        <end position="129"/>
    </location>
</feature>
<evidence type="ECO:0000256" key="3">
    <source>
        <dbReference type="SAM" id="Coils"/>
    </source>
</evidence>
<feature type="compositionally biased region" description="Basic residues" evidence="4">
    <location>
        <begin position="88"/>
        <end position="99"/>
    </location>
</feature>
<gene>
    <name evidence="5" type="ORF">OBRU01_00719</name>
</gene>
<name>A0A0L7LTZ0_OPEBR</name>
<proteinExistence type="inferred from homology"/>
<evidence type="ECO:0000313" key="5">
    <source>
        <dbReference type="EMBL" id="KOB78930.1"/>
    </source>
</evidence>
<evidence type="ECO:0000256" key="1">
    <source>
        <dbReference type="ARBA" id="ARBA00009036"/>
    </source>
</evidence>
<dbReference type="FunFam" id="1.20.5.340:FF:000001">
    <property type="entry name" value="Tropomyosin alpha-1 chain isoform 2"/>
    <property type="match status" value="1"/>
</dbReference>
<dbReference type="FunFam" id="1.20.5.170:FF:000001">
    <property type="entry name" value="Tropomyosin alpha-1 chain isoform 1"/>
    <property type="match status" value="1"/>
</dbReference>
<feature type="region of interest" description="Disordered" evidence="4">
    <location>
        <begin position="78"/>
        <end position="238"/>
    </location>
</feature>
<feature type="coiled-coil region" evidence="3">
    <location>
        <begin position="312"/>
        <end position="384"/>
    </location>
</feature>
<dbReference type="Gene3D" id="1.20.5.340">
    <property type="match status" value="2"/>
</dbReference>
<dbReference type="Pfam" id="PF00261">
    <property type="entry name" value="Tropomyosin"/>
    <property type="match status" value="3"/>
</dbReference>
<dbReference type="PANTHER" id="PTHR19269">
    <property type="entry name" value="TROPOMYOSIN"/>
    <property type="match status" value="1"/>
</dbReference>
<feature type="compositionally biased region" description="Polar residues" evidence="4">
    <location>
        <begin position="142"/>
        <end position="154"/>
    </location>
</feature>